<feature type="domain" description="Clu" evidence="3">
    <location>
        <begin position="1"/>
        <end position="298"/>
    </location>
</feature>
<dbReference type="SUPFAM" id="SSF52058">
    <property type="entry name" value="L domain-like"/>
    <property type="match status" value="1"/>
</dbReference>
<dbReference type="PROSITE" id="PS51450">
    <property type="entry name" value="LRR"/>
    <property type="match status" value="2"/>
</dbReference>
<evidence type="ECO:0000259" key="3">
    <source>
        <dbReference type="PROSITE" id="PS51823"/>
    </source>
</evidence>
<reference evidence="4" key="1">
    <citation type="submission" date="2021-01" db="EMBL/GenBank/DDBJ databases">
        <authorList>
            <person name="Corre E."/>
            <person name="Pelletier E."/>
            <person name="Niang G."/>
            <person name="Scheremetjew M."/>
            <person name="Finn R."/>
            <person name="Kale V."/>
            <person name="Holt S."/>
            <person name="Cochrane G."/>
            <person name="Meng A."/>
            <person name="Brown T."/>
            <person name="Cohen L."/>
        </authorList>
    </citation>
    <scope>NUCLEOTIDE SEQUENCE</scope>
    <source>
        <strain evidence="4">CCCM811</strain>
    </source>
</reference>
<dbReference type="AlphaFoldDB" id="A0A7S3Y853"/>
<organism evidence="4">
    <name type="scientific">Lotharella globosa</name>
    <dbReference type="NCBI Taxonomy" id="91324"/>
    <lineage>
        <taxon>Eukaryota</taxon>
        <taxon>Sar</taxon>
        <taxon>Rhizaria</taxon>
        <taxon>Cercozoa</taxon>
        <taxon>Chlorarachniophyceae</taxon>
        <taxon>Lotharella</taxon>
    </lineage>
</organism>
<dbReference type="InterPro" id="IPR033646">
    <property type="entry name" value="CLU-central"/>
</dbReference>
<keyword evidence="2" id="KW-0677">Repeat</keyword>
<sequence>MEVREETYKEIGINYHETNEIYGNLVEKKSIPVFRRENSQPINFAETKWAEGHKKLLECKTLGEKLRLLSKMRKQMQPVVTRISKEIIDENHYKWSRLLEGANKIPEGTYRSLSQERELKYVPLDVGGVAGGHKFMAEGFLFKLAVDPKLAENCYLYGGDKPFLDRAAKAASQELHGANQFYFYFLHCGIPIQVPWQTIVDYRGFRIVAMPILPLADSELIYGSNDAGKTVKNSDAKFSEWMKAACAMNHLAEHKVRNVMLCTGGDVEGHKVVDEETKQSSLYLLDLARWAPPEHPEVTAHLPHPPSGRFYRLMRGEFLQKSLKRSDIPPLSSDTLTGWGAWQKSEHETNLRKATRLMCLEAVDSATFDIVTQINDVDLLTHVPMDMDTYTLNFPDVVDVATVCHRAGLPIRHIILVLFKLVEEEEELAKMQQHQSDIDTRSTMSTRAALHMVTSRIVGEMISRCLKHRMKKDVLRQSTLPKLPEAITKFLNILFGPTSTGEQSMTPTDHFWKKTLARDMCNRFGMTRFLMSDEMWRKIATETTEELRSPKPSKVLKETFARRSERNPRGLYVHETTQGLYAHEISKIQARQLGFSKPFHKALSGIYHIYNDVPEATIEAANPCWIHSQMRIANWVSREREISQNFFNVLKIRSESFHRQVPKMSKEVTRENHYEVIQSLASSLPALSNDSESLYEITQRRAFTAHLGRFLSPGRFDWSRLYVEDTKSWWAAEDMDEKAKMPPLLLFTRRHLIQVVATTFEDAGMNITAGAWSKLAQWVDDEKKSNGASRLAFEIKDAQPNSTDETGEKSLLNVRCTQMDIMAWGSLNAAVTELVGIMEKMEKVDESKLKKSSDNSVSLRHEDTNTLWKTKIKELMALASKNIKVLQRSGGSCGASEAIFISHLNLHRFVDAPWMNDSSVSFVHSLRRFERSFRRAMDIKRGSLTLAFALCGTGMTVFKFIRMVFEKIARERPVFDLAKCQKLQSFPSTLAFYGGKIRNLDLSGNLLENLNEDIGHLEYLKELDVSDNQITDIDAAIGKLGALEVFNCSRNRLKKLPKEIGGMKSLRVLDLQNNDLKELPASMKNLSSLEVINVSGNDLDTRYVRTILADNHGLKIINKNGRIPETVSG</sequence>
<dbReference type="Pfam" id="PF13236">
    <property type="entry name" value="CLU"/>
    <property type="match status" value="1"/>
</dbReference>
<name>A0A7S3Y853_9EUKA</name>
<protein>
    <recommendedName>
        <fullName evidence="3">Clu domain-containing protein</fullName>
    </recommendedName>
</protein>
<dbReference type="InterPro" id="IPR001611">
    <property type="entry name" value="Leu-rich_rpt"/>
</dbReference>
<accession>A0A7S3Y853</accession>
<dbReference type="PANTHER" id="PTHR12601:SF6">
    <property type="entry name" value="CLUSTERED MITOCHONDRIA PROTEIN HOMOLOG"/>
    <property type="match status" value="1"/>
</dbReference>
<dbReference type="Gene3D" id="3.80.10.10">
    <property type="entry name" value="Ribonuclease Inhibitor"/>
    <property type="match status" value="1"/>
</dbReference>
<dbReference type="EMBL" id="HBIV01000534">
    <property type="protein sequence ID" value="CAE0643802.1"/>
    <property type="molecule type" value="Transcribed_RNA"/>
</dbReference>
<evidence type="ECO:0000256" key="2">
    <source>
        <dbReference type="ARBA" id="ARBA00022737"/>
    </source>
</evidence>
<dbReference type="InterPro" id="IPR003591">
    <property type="entry name" value="Leu-rich_rpt_typical-subtyp"/>
</dbReference>
<keyword evidence="1" id="KW-0433">Leucine-rich repeat</keyword>
<evidence type="ECO:0000256" key="1">
    <source>
        <dbReference type="ARBA" id="ARBA00022614"/>
    </source>
</evidence>
<dbReference type="SMART" id="SM00369">
    <property type="entry name" value="LRR_TYP"/>
    <property type="match status" value="3"/>
</dbReference>
<dbReference type="PANTHER" id="PTHR12601">
    <property type="entry name" value="EUKARYOTIC TRANSLATION INITIATION FACTOR 3 SUBUNIT EIF-3"/>
    <property type="match status" value="1"/>
</dbReference>
<dbReference type="GO" id="GO:0003729">
    <property type="term" value="F:mRNA binding"/>
    <property type="evidence" value="ECO:0007669"/>
    <property type="project" value="TreeGrafter"/>
</dbReference>
<proteinExistence type="predicted"/>
<dbReference type="InterPro" id="IPR032675">
    <property type="entry name" value="LRR_dom_sf"/>
</dbReference>
<dbReference type="PROSITE" id="PS51823">
    <property type="entry name" value="CLU"/>
    <property type="match status" value="1"/>
</dbReference>
<evidence type="ECO:0000313" key="4">
    <source>
        <dbReference type="EMBL" id="CAE0643802.1"/>
    </source>
</evidence>
<dbReference type="GO" id="GO:0048312">
    <property type="term" value="P:intracellular distribution of mitochondria"/>
    <property type="evidence" value="ECO:0007669"/>
    <property type="project" value="TreeGrafter"/>
</dbReference>
<dbReference type="InterPro" id="IPR027523">
    <property type="entry name" value="CLU_prot"/>
</dbReference>
<dbReference type="InterPro" id="IPR025697">
    <property type="entry name" value="CLU_dom"/>
</dbReference>
<gene>
    <name evidence="4" type="ORF">LGLO00237_LOCUS363</name>
</gene>
<dbReference type="Pfam" id="PF13855">
    <property type="entry name" value="LRR_8"/>
    <property type="match status" value="1"/>
</dbReference>
<dbReference type="GO" id="GO:0005737">
    <property type="term" value="C:cytoplasm"/>
    <property type="evidence" value="ECO:0007669"/>
    <property type="project" value="TreeGrafter"/>
</dbReference>
<dbReference type="Pfam" id="PF12807">
    <property type="entry name" value="eIF3_p135"/>
    <property type="match status" value="1"/>
</dbReference>